<proteinExistence type="predicted"/>
<dbReference type="EMBL" id="BKCJ011818232">
    <property type="protein sequence ID" value="GFD55457.1"/>
    <property type="molecule type" value="Genomic_DNA"/>
</dbReference>
<reference evidence="2" key="1">
    <citation type="journal article" date="2019" name="Sci. Rep.">
        <title>Draft genome of Tanacetum cinerariifolium, the natural source of mosquito coil.</title>
        <authorList>
            <person name="Yamashiro T."/>
            <person name="Shiraishi A."/>
            <person name="Satake H."/>
            <person name="Nakayama K."/>
        </authorList>
    </citation>
    <scope>NUCLEOTIDE SEQUENCE</scope>
</reference>
<feature type="compositionally biased region" description="Polar residues" evidence="1">
    <location>
        <begin position="38"/>
        <end position="54"/>
    </location>
</feature>
<gene>
    <name evidence="2" type="ORF">Tci_927426</name>
</gene>
<dbReference type="AlphaFoldDB" id="A0A699X708"/>
<name>A0A699X708_TANCI</name>
<protein>
    <submittedName>
        <fullName evidence="2">Uncharacterized protein</fullName>
    </submittedName>
</protein>
<feature type="region of interest" description="Disordered" evidence="1">
    <location>
        <begin position="32"/>
        <end position="54"/>
    </location>
</feature>
<evidence type="ECO:0000256" key="1">
    <source>
        <dbReference type="SAM" id="MobiDB-lite"/>
    </source>
</evidence>
<sequence>TDALSLLRSEHDPHRDNAAQIPAGLSGLLAGSGPATDCSGQTGRLSGATLSGTS</sequence>
<comment type="caution">
    <text evidence="2">The sequence shown here is derived from an EMBL/GenBank/DDBJ whole genome shotgun (WGS) entry which is preliminary data.</text>
</comment>
<feature type="non-terminal residue" evidence="2">
    <location>
        <position position="1"/>
    </location>
</feature>
<accession>A0A699X708</accession>
<evidence type="ECO:0000313" key="2">
    <source>
        <dbReference type="EMBL" id="GFD55457.1"/>
    </source>
</evidence>
<organism evidence="2">
    <name type="scientific">Tanacetum cinerariifolium</name>
    <name type="common">Dalmatian daisy</name>
    <name type="synonym">Chrysanthemum cinerariifolium</name>
    <dbReference type="NCBI Taxonomy" id="118510"/>
    <lineage>
        <taxon>Eukaryota</taxon>
        <taxon>Viridiplantae</taxon>
        <taxon>Streptophyta</taxon>
        <taxon>Embryophyta</taxon>
        <taxon>Tracheophyta</taxon>
        <taxon>Spermatophyta</taxon>
        <taxon>Magnoliopsida</taxon>
        <taxon>eudicotyledons</taxon>
        <taxon>Gunneridae</taxon>
        <taxon>Pentapetalae</taxon>
        <taxon>asterids</taxon>
        <taxon>campanulids</taxon>
        <taxon>Asterales</taxon>
        <taxon>Asteraceae</taxon>
        <taxon>Asteroideae</taxon>
        <taxon>Anthemideae</taxon>
        <taxon>Anthemidinae</taxon>
        <taxon>Tanacetum</taxon>
    </lineage>
</organism>